<protein>
    <submittedName>
        <fullName evidence="2">Uncharacterized protein</fullName>
    </submittedName>
</protein>
<proteinExistence type="predicted"/>
<feature type="coiled-coil region" evidence="1">
    <location>
        <begin position="119"/>
        <end position="146"/>
    </location>
</feature>
<dbReference type="GeneID" id="40066124"/>
<dbReference type="Proteomes" id="UP000223835">
    <property type="component" value="Segment"/>
</dbReference>
<evidence type="ECO:0000313" key="2">
    <source>
        <dbReference type="EMBL" id="AMM44650.1"/>
    </source>
</evidence>
<name>A0A127AVG7_9CAUD</name>
<reference evidence="2 3" key="1">
    <citation type="journal article" date="2016" name="Genome Announc.">
        <title>Complete Genome Sequences of Lytic Bacteriophages of Xanthomonas arboricola pv. juglandis.</title>
        <authorList>
            <person name="Retamales J."/>
            <person name="Vasquez I."/>
            <person name="Santos L."/>
            <person name="Segovia C."/>
            <person name="Ayala M."/>
            <person name="Alvarado R."/>
            <person name="Nunez P."/>
            <person name="Santander J."/>
        </authorList>
    </citation>
    <scope>NUCLEOTIDE SEQUENCE [LARGE SCALE GENOMIC DNA]</scope>
</reference>
<dbReference type="OrthoDB" id="25958at10239"/>
<organism evidence="2 3">
    <name type="scientific">Xanthomonas phage f20-Xaj</name>
    <dbReference type="NCBI Taxonomy" id="1784979"/>
    <lineage>
        <taxon>Viruses</taxon>
        <taxon>Duplodnaviria</taxon>
        <taxon>Heunggongvirae</taxon>
        <taxon>Uroviricota</taxon>
        <taxon>Caudoviricetes</taxon>
        <taxon>Autographivirales</taxon>
        <taxon>Autonotataviridae</taxon>
        <taxon>Gujervirinae</taxon>
        <taxon>Pradovirus</taxon>
        <taxon>Pradovirus f20</taxon>
    </lineage>
</organism>
<evidence type="ECO:0000313" key="3">
    <source>
        <dbReference type="Proteomes" id="UP000223835"/>
    </source>
</evidence>
<sequence>MSNENTNDQTAVSHYQAKRAELLEDIAKAQAKVDGLNDKLAKLDAVEANSAAIEALKSGDAVSYLFGRALNKRVLSGVIVATGKNDKGVLQLKVQTGEGLDAELNLIDSSALLMSAEEVLKAQEEIDAAIAEAQRLAAEAAAAKAAAGEGGQS</sequence>
<feature type="coiled-coil region" evidence="1">
    <location>
        <begin position="12"/>
        <end position="46"/>
    </location>
</feature>
<dbReference type="RefSeq" id="YP_009275438.1">
    <property type="nucleotide sequence ID" value="NC_030928.1"/>
</dbReference>
<evidence type="ECO:0000256" key="1">
    <source>
        <dbReference type="SAM" id="Coils"/>
    </source>
</evidence>
<dbReference type="EMBL" id="KU595432">
    <property type="protein sequence ID" value="AMM44650.1"/>
    <property type="molecule type" value="Genomic_DNA"/>
</dbReference>
<keyword evidence="3" id="KW-1185">Reference proteome</keyword>
<accession>A0A127AVG7</accession>
<keyword evidence="1" id="KW-0175">Coiled coil</keyword>
<dbReference type="KEGG" id="vg:40066124"/>